<dbReference type="Proteomes" id="UP001057402">
    <property type="component" value="Chromosome 6"/>
</dbReference>
<keyword evidence="2" id="KW-1185">Reference proteome</keyword>
<reference evidence="2" key="1">
    <citation type="journal article" date="2023" name="Front. Plant Sci.">
        <title>Chromosomal-level genome assembly of Melastoma candidum provides insights into trichome evolution.</title>
        <authorList>
            <person name="Zhong Y."/>
            <person name="Wu W."/>
            <person name="Sun C."/>
            <person name="Zou P."/>
            <person name="Liu Y."/>
            <person name="Dai S."/>
            <person name="Zhou R."/>
        </authorList>
    </citation>
    <scope>NUCLEOTIDE SEQUENCE [LARGE SCALE GENOMIC DNA]</scope>
</reference>
<protein>
    <submittedName>
        <fullName evidence="1">Uncharacterized protein</fullName>
    </submittedName>
</protein>
<proteinExistence type="predicted"/>
<name>A0ACB9QEU3_9MYRT</name>
<evidence type="ECO:0000313" key="2">
    <source>
        <dbReference type="Proteomes" id="UP001057402"/>
    </source>
</evidence>
<evidence type="ECO:0000313" key="1">
    <source>
        <dbReference type="EMBL" id="KAI4363937.1"/>
    </source>
</evidence>
<accession>A0ACB9QEU3</accession>
<comment type="caution">
    <text evidence="1">The sequence shown here is derived from an EMBL/GenBank/DDBJ whole genome shotgun (WGS) entry which is preliminary data.</text>
</comment>
<gene>
    <name evidence="1" type="ORF">MLD38_020094</name>
</gene>
<organism evidence="1 2">
    <name type="scientific">Melastoma candidum</name>
    <dbReference type="NCBI Taxonomy" id="119954"/>
    <lineage>
        <taxon>Eukaryota</taxon>
        <taxon>Viridiplantae</taxon>
        <taxon>Streptophyta</taxon>
        <taxon>Embryophyta</taxon>
        <taxon>Tracheophyta</taxon>
        <taxon>Spermatophyta</taxon>
        <taxon>Magnoliopsida</taxon>
        <taxon>eudicotyledons</taxon>
        <taxon>Gunneridae</taxon>
        <taxon>Pentapetalae</taxon>
        <taxon>rosids</taxon>
        <taxon>malvids</taxon>
        <taxon>Myrtales</taxon>
        <taxon>Melastomataceae</taxon>
        <taxon>Melastomatoideae</taxon>
        <taxon>Melastomateae</taxon>
        <taxon>Melastoma</taxon>
    </lineage>
</organism>
<sequence>MKSLLRARTTYSQLNSFNNHVSFIPVLSPLVAPLHNSPPFYCYIHRNKAFPSFTTVSSLEKQFEEFRSQLEESVAFREMIRSVVMEIESTARLMHSNLLMVHQSRLLPELLSYLEEQRFWRKHVFWERHGKYYRYHGDWRSETQNLVFLVTFMHWLETGDLILDDEAADLLGCMDRHFLRSAECLAFG</sequence>
<dbReference type="EMBL" id="CM042885">
    <property type="protein sequence ID" value="KAI4363937.1"/>
    <property type="molecule type" value="Genomic_DNA"/>
</dbReference>